<dbReference type="GO" id="GO:0009506">
    <property type="term" value="C:plasmodesma"/>
    <property type="evidence" value="ECO:0007669"/>
    <property type="project" value="TreeGrafter"/>
</dbReference>
<dbReference type="Pfam" id="PF03168">
    <property type="entry name" value="LEA_2"/>
    <property type="match status" value="1"/>
</dbReference>
<name>A0AAV0JEG5_9ROSI</name>
<keyword evidence="2 5" id="KW-0812">Transmembrane</keyword>
<feature type="transmembrane region" description="Helical" evidence="5">
    <location>
        <begin position="12"/>
        <end position="31"/>
    </location>
</feature>
<evidence type="ECO:0000256" key="5">
    <source>
        <dbReference type="SAM" id="Phobius"/>
    </source>
</evidence>
<dbReference type="Proteomes" id="UP001154282">
    <property type="component" value="Unassembled WGS sequence"/>
</dbReference>
<gene>
    <name evidence="7" type="ORF">LITE_LOCUS13777</name>
</gene>
<evidence type="ECO:0000256" key="1">
    <source>
        <dbReference type="ARBA" id="ARBA00004167"/>
    </source>
</evidence>
<evidence type="ECO:0000313" key="7">
    <source>
        <dbReference type="EMBL" id="CAI0407972.1"/>
    </source>
</evidence>
<sequence length="216" mass="23407">MSDGTADTCCRCCSSFILTSGLTALFLWLSLRTSTPKLFLQNISIPSLNRSHPIPPAATANSSSAALLSFDLRLENPNKDKGVYYDAVKVAFYSIDGGNNKSIPLGNFTIPPFYQGHQKKATKSGSLNATAAATGAAAILRRGNDSSSTPRSFRVDIATRVRYKIIFFKTKRHRIAVGADFQVNDQGTKVNSRDVRLKTTPLCWGIGALVLSVLVF</sequence>
<feature type="domain" description="Late embryogenesis abundant protein LEA-2 subgroup" evidence="6">
    <location>
        <begin position="72"/>
        <end position="175"/>
    </location>
</feature>
<comment type="caution">
    <text evidence="7">The sequence shown here is derived from an EMBL/GenBank/DDBJ whole genome shotgun (WGS) entry which is preliminary data.</text>
</comment>
<dbReference type="GO" id="GO:0005886">
    <property type="term" value="C:plasma membrane"/>
    <property type="evidence" value="ECO:0007669"/>
    <property type="project" value="TreeGrafter"/>
</dbReference>
<reference evidence="7" key="1">
    <citation type="submission" date="2022-08" db="EMBL/GenBank/DDBJ databases">
        <authorList>
            <person name="Gutierrez-Valencia J."/>
        </authorList>
    </citation>
    <scope>NUCLEOTIDE SEQUENCE</scope>
</reference>
<evidence type="ECO:0000256" key="2">
    <source>
        <dbReference type="ARBA" id="ARBA00022692"/>
    </source>
</evidence>
<evidence type="ECO:0000259" key="6">
    <source>
        <dbReference type="Pfam" id="PF03168"/>
    </source>
</evidence>
<dbReference type="AlphaFoldDB" id="A0AAV0JEG5"/>
<comment type="subcellular location">
    <subcellularLocation>
        <location evidence="1">Membrane</location>
        <topology evidence="1">Single-pass membrane protein</topology>
    </subcellularLocation>
</comment>
<dbReference type="PANTHER" id="PTHR31415:SF52">
    <property type="entry name" value="LATE EMBRYOGENESIS ABUNDANT (LEA) HYDROXYPROLINE-RICH GLYCOPROTEIN FAMILY-RELATED"/>
    <property type="match status" value="1"/>
</dbReference>
<evidence type="ECO:0000256" key="4">
    <source>
        <dbReference type="ARBA" id="ARBA00023136"/>
    </source>
</evidence>
<dbReference type="InterPro" id="IPR004864">
    <property type="entry name" value="LEA_2"/>
</dbReference>
<keyword evidence="3 5" id="KW-1133">Transmembrane helix</keyword>
<proteinExistence type="predicted"/>
<accession>A0AAV0JEG5</accession>
<dbReference type="EMBL" id="CAMGYJ010000004">
    <property type="protein sequence ID" value="CAI0407972.1"/>
    <property type="molecule type" value="Genomic_DNA"/>
</dbReference>
<dbReference type="PANTHER" id="PTHR31415">
    <property type="entry name" value="OS05G0367900 PROTEIN"/>
    <property type="match status" value="1"/>
</dbReference>
<protein>
    <recommendedName>
        <fullName evidence="6">Late embryogenesis abundant protein LEA-2 subgroup domain-containing protein</fullName>
    </recommendedName>
</protein>
<dbReference type="GO" id="GO:0098542">
    <property type="term" value="P:defense response to other organism"/>
    <property type="evidence" value="ECO:0007669"/>
    <property type="project" value="InterPro"/>
</dbReference>
<evidence type="ECO:0000256" key="3">
    <source>
        <dbReference type="ARBA" id="ARBA00022989"/>
    </source>
</evidence>
<keyword evidence="8" id="KW-1185">Reference proteome</keyword>
<dbReference type="InterPro" id="IPR044839">
    <property type="entry name" value="NDR1-like"/>
</dbReference>
<keyword evidence="4 5" id="KW-0472">Membrane</keyword>
<evidence type="ECO:0000313" key="8">
    <source>
        <dbReference type="Proteomes" id="UP001154282"/>
    </source>
</evidence>
<organism evidence="7 8">
    <name type="scientific">Linum tenue</name>
    <dbReference type="NCBI Taxonomy" id="586396"/>
    <lineage>
        <taxon>Eukaryota</taxon>
        <taxon>Viridiplantae</taxon>
        <taxon>Streptophyta</taxon>
        <taxon>Embryophyta</taxon>
        <taxon>Tracheophyta</taxon>
        <taxon>Spermatophyta</taxon>
        <taxon>Magnoliopsida</taxon>
        <taxon>eudicotyledons</taxon>
        <taxon>Gunneridae</taxon>
        <taxon>Pentapetalae</taxon>
        <taxon>rosids</taxon>
        <taxon>fabids</taxon>
        <taxon>Malpighiales</taxon>
        <taxon>Linaceae</taxon>
        <taxon>Linum</taxon>
    </lineage>
</organism>